<dbReference type="EMBL" id="CP073910">
    <property type="protein sequence ID" value="QUT06731.1"/>
    <property type="molecule type" value="Genomic_DNA"/>
</dbReference>
<evidence type="ECO:0000313" key="2">
    <source>
        <dbReference type="EMBL" id="QUT06731.1"/>
    </source>
</evidence>
<comment type="similarity">
    <text evidence="1">Belongs to the enoyl-CoA hydratase/isomerase family.</text>
</comment>
<protein>
    <submittedName>
        <fullName evidence="2">Enoyl-CoA hydratase/isomerase family protein</fullName>
    </submittedName>
</protein>
<gene>
    <name evidence="2" type="ORF">KFK14_04620</name>
</gene>
<dbReference type="PANTHER" id="PTHR43802">
    <property type="entry name" value="ENOYL-COA HYDRATASE"/>
    <property type="match status" value="1"/>
</dbReference>
<dbReference type="GO" id="GO:0003824">
    <property type="term" value="F:catalytic activity"/>
    <property type="evidence" value="ECO:0007669"/>
    <property type="project" value="UniProtKB-ARBA"/>
</dbReference>
<name>A0A975Q2I8_9SPHN</name>
<evidence type="ECO:0000256" key="1">
    <source>
        <dbReference type="ARBA" id="ARBA00005254"/>
    </source>
</evidence>
<organism evidence="2 3">
    <name type="scientific">Sphingobium phenoxybenzoativorans</name>
    <dbReference type="NCBI Taxonomy" id="1592790"/>
    <lineage>
        <taxon>Bacteria</taxon>
        <taxon>Pseudomonadati</taxon>
        <taxon>Pseudomonadota</taxon>
        <taxon>Alphaproteobacteria</taxon>
        <taxon>Sphingomonadales</taxon>
        <taxon>Sphingomonadaceae</taxon>
        <taxon>Sphingobium</taxon>
    </lineage>
</organism>
<dbReference type="Proteomes" id="UP000681425">
    <property type="component" value="Chromosome"/>
</dbReference>
<keyword evidence="3" id="KW-1185">Reference proteome</keyword>
<dbReference type="InterPro" id="IPR029045">
    <property type="entry name" value="ClpP/crotonase-like_dom_sf"/>
</dbReference>
<dbReference type="InterPro" id="IPR001753">
    <property type="entry name" value="Enoyl-CoA_hydra/iso"/>
</dbReference>
<dbReference type="KEGG" id="spph:KFK14_04620"/>
<dbReference type="RefSeq" id="WP_212610037.1">
    <property type="nucleotide sequence ID" value="NZ_CP073910.1"/>
</dbReference>
<accession>A0A975Q2I8</accession>
<dbReference type="CDD" id="cd06558">
    <property type="entry name" value="crotonase-like"/>
    <property type="match status" value="1"/>
</dbReference>
<dbReference type="PANTHER" id="PTHR43802:SF1">
    <property type="entry name" value="IP11341P-RELATED"/>
    <property type="match status" value="1"/>
</dbReference>
<dbReference type="Pfam" id="PF00378">
    <property type="entry name" value="ECH_1"/>
    <property type="match status" value="1"/>
</dbReference>
<sequence>MSYTQLRFAVDDHHVATITIDRPDRLNTFTDTMADEFVDVWRRVREDDDIHAVVLRGAPESRAFSTGIDVSEGMEMLRHKNIWRQGDPGEKLGPKHNEVWKPVICALHGLVAAGAFYWFNEADITICSEDAQFFDPHVTFGMVAALEPIGLSRRILLGDVLRMALLGSHERVGAQTALRIGLVSEVTANDALHARADELARIVASQPSAATQGTVRAIWESLDMGLTPALKHAVRYWQVGNPLGEAQIDRANMPKIKWTAR</sequence>
<dbReference type="Gene3D" id="3.90.226.10">
    <property type="entry name" value="2-enoyl-CoA Hydratase, Chain A, domain 1"/>
    <property type="match status" value="1"/>
</dbReference>
<reference evidence="2" key="1">
    <citation type="submission" date="2021-04" db="EMBL/GenBank/DDBJ databases">
        <title>Isolation of p-tert-butylphenol degrading bacteria Sphingobium phenoxybenzoativorans Tas13 from active sludge.</title>
        <authorList>
            <person name="Li Y."/>
        </authorList>
    </citation>
    <scope>NUCLEOTIDE SEQUENCE</scope>
    <source>
        <strain evidence="2">Tas13</strain>
    </source>
</reference>
<dbReference type="AlphaFoldDB" id="A0A975Q2I8"/>
<proteinExistence type="inferred from homology"/>
<evidence type="ECO:0000313" key="3">
    <source>
        <dbReference type="Proteomes" id="UP000681425"/>
    </source>
</evidence>
<dbReference type="SUPFAM" id="SSF52096">
    <property type="entry name" value="ClpP/crotonase"/>
    <property type="match status" value="1"/>
</dbReference>